<sequence>MKNAIEKMIEVKKKESNYCSLNRIFMLCLLIMYVIV</sequence>
<keyword evidence="1" id="KW-0472">Membrane</keyword>
<reference evidence="2 3" key="1">
    <citation type="submission" date="2020-09" db="EMBL/GenBank/DDBJ databases">
        <title>De no assembly of potato wild relative species, Solanum commersonii.</title>
        <authorList>
            <person name="Cho K."/>
        </authorList>
    </citation>
    <scope>NUCLEOTIDE SEQUENCE [LARGE SCALE GENOMIC DNA]</scope>
    <source>
        <strain evidence="2">LZ3.2</strain>
        <tissue evidence="2">Leaf</tissue>
    </source>
</reference>
<keyword evidence="1" id="KW-0812">Transmembrane</keyword>
<accession>A0A9J5YXP4</accession>
<evidence type="ECO:0000256" key="1">
    <source>
        <dbReference type="SAM" id="Phobius"/>
    </source>
</evidence>
<comment type="caution">
    <text evidence="2">The sequence shown here is derived from an EMBL/GenBank/DDBJ whole genome shotgun (WGS) entry which is preliminary data.</text>
</comment>
<keyword evidence="3" id="KW-1185">Reference proteome</keyword>
<dbReference type="EMBL" id="JACXVP010000005">
    <property type="protein sequence ID" value="KAG5605178.1"/>
    <property type="molecule type" value="Genomic_DNA"/>
</dbReference>
<organism evidence="2 3">
    <name type="scientific">Solanum commersonii</name>
    <name type="common">Commerson's wild potato</name>
    <name type="synonym">Commerson's nightshade</name>
    <dbReference type="NCBI Taxonomy" id="4109"/>
    <lineage>
        <taxon>Eukaryota</taxon>
        <taxon>Viridiplantae</taxon>
        <taxon>Streptophyta</taxon>
        <taxon>Embryophyta</taxon>
        <taxon>Tracheophyta</taxon>
        <taxon>Spermatophyta</taxon>
        <taxon>Magnoliopsida</taxon>
        <taxon>eudicotyledons</taxon>
        <taxon>Gunneridae</taxon>
        <taxon>Pentapetalae</taxon>
        <taxon>asterids</taxon>
        <taxon>lamiids</taxon>
        <taxon>Solanales</taxon>
        <taxon>Solanaceae</taxon>
        <taxon>Solanoideae</taxon>
        <taxon>Solaneae</taxon>
        <taxon>Solanum</taxon>
    </lineage>
</organism>
<keyword evidence="1" id="KW-1133">Transmembrane helix</keyword>
<dbReference type="AlphaFoldDB" id="A0A9J5YXP4"/>
<evidence type="ECO:0000313" key="2">
    <source>
        <dbReference type="EMBL" id="KAG5605178.1"/>
    </source>
</evidence>
<proteinExistence type="predicted"/>
<evidence type="ECO:0000313" key="3">
    <source>
        <dbReference type="Proteomes" id="UP000824120"/>
    </source>
</evidence>
<protein>
    <submittedName>
        <fullName evidence="2">Uncharacterized protein</fullName>
    </submittedName>
</protein>
<gene>
    <name evidence="2" type="ORF">H5410_026670</name>
</gene>
<feature type="transmembrane region" description="Helical" evidence="1">
    <location>
        <begin position="20"/>
        <end position="35"/>
    </location>
</feature>
<name>A0A9J5YXP4_SOLCO</name>
<dbReference type="Proteomes" id="UP000824120">
    <property type="component" value="Chromosome 5"/>
</dbReference>